<protein>
    <recommendedName>
        <fullName evidence="3">Reverse transcriptase</fullName>
    </recommendedName>
</protein>
<dbReference type="Proteomes" id="UP001209878">
    <property type="component" value="Unassembled WGS sequence"/>
</dbReference>
<comment type="caution">
    <text evidence="1">The sequence shown here is derived from an EMBL/GenBank/DDBJ whole genome shotgun (WGS) entry which is preliminary data.</text>
</comment>
<dbReference type="EMBL" id="JAODUO010003626">
    <property type="protein sequence ID" value="KAK2146564.1"/>
    <property type="molecule type" value="Genomic_DNA"/>
</dbReference>
<evidence type="ECO:0000313" key="2">
    <source>
        <dbReference type="Proteomes" id="UP001209878"/>
    </source>
</evidence>
<accession>A0AAD9J522</accession>
<name>A0AAD9J522_RIDPI</name>
<dbReference type="AlphaFoldDB" id="A0AAD9J522"/>
<reference evidence="1" key="1">
    <citation type="journal article" date="2023" name="Mol. Biol. Evol.">
        <title>Third-Generation Sequencing Reveals the Adaptive Role of the Epigenome in Three Deep-Sea Polychaetes.</title>
        <authorList>
            <person name="Perez M."/>
            <person name="Aroh O."/>
            <person name="Sun Y."/>
            <person name="Lan Y."/>
            <person name="Juniper S.K."/>
            <person name="Young C.R."/>
            <person name="Angers B."/>
            <person name="Qian P.Y."/>
        </authorList>
    </citation>
    <scope>NUCLEOTIDE SEQUENCE</scope>
    <source>
        <strain evidence="1">R07B-5</strain>
    </source>
</reference>
<proteinExistence type="predicted"/>
<sequence length="261" mass="29005">MVRNSSTFHKEWARCHDPPIKVGRHTVHNKQTAAAAWSDCLINSADGYGLFAHKQVPYLHNWVADGTHLLSGANFIHAIQIRGATVATKSRAARGRPLANNKCDCCGRTETLGHVLQVCPRTWGPRIKRHDALMEKFLRNMENRGWSVVRAPVIPVRGGSPQIPDGVLFKDGTCWVVDASVVADNAALDDAHDSKCAKYNTPAVRDWCQSHWPSKERSWVPLFGVLIFNWRGAMSPRSANMCKQMGMNQSDTKILSVSVVE</sequence>
<keyword evidence="2" id="KW-1185">Reference proteome</keyword>
<organism evidence="1 2">
    <name type="scientific">Ridgeia piscesae</name>
    <name type="common">Tubeworm</name>
    <dbReference type="NCBI Taxonomy" id="27915"/>
    <lineage>
        <taxon>Eukaryota</taxon>
        <taxon>Metazoa</taxon>
        <taxon>Spiralia</taxon>
        <taxon>Lophotrochozoa</taxon>
        <taxon>Annelida</taxon>
        <taxon>Polychaeta</taxon>
        <taxon>Sedentaria</taxon>
        <taxon>Canalipalpata</taxon>
        <taxon>Sabellida</taxon>
        <taxon>Siboglinidae</taxon>
        <taxon>Ridgeia</taxon>
    </lineage>
</organism>
<evidence type="ECO:0008006" key="3">
    <source>
        <dbReference type="Google" id="ProtNLM"/>
    </source>
</evidence>
<gene>
    <name evidence="1" type="ORF">NP493_3641g00000</name>
</gene>
<evidence type="ECO:0000313" key="1">
    <source>
        <dbReference type="EMBL" id="KAK2146564.1"/>
    </source>
</evidence>